<feature type="domain" description="Gcp-like" evidence="8">
    <location>
        <begin position="56"/>
        <end position="355"/>
    </location>
</feature>
<dbReference type="PROSITE" id="PS01016">
    <property type="entry name" value="GLYCOPROTEASE"/>
    <property type="match status" value="1"/>
</dbReference>
<dbReference type="GO" id="GO:0005739">
    <property type="term" value="C:mitochondrion"/>
    <property type="evidence" value="ECO:0007669"/>
    <property type="project" value="UniProtKB-SubCell"/>
</dbReference>
<evidence type="ECO:0000256" key="6">
    <source>
        <dbReference type="ARBA" id="ARBA00048117"/>
    </source>
</evidence>
<comment type="similarity">
    <text evidence="7">Belongs to the KAE1 / TsaD family.</text>
</comment>
<comment type="subcellular location">
    <subcellularLocation>
        <location evidence="7">Mitochondrion</location>
    </subcellularLocation>
</comment>
<reference evidence="9" key="1">
    <citation type="submission" date="2014-02" db="EMBL/GenBank/DDBJ databases">
        <authorList>
            <person name="Genoscope - CEA"/>
        </authorList>
    </citation>
    <scope>NUCLEOTIDE SEQUENCE</scope>
    <source>
        <strain evidence="9">LS3</strain>
    </source>
</reference>
<dbReference type="SUPFAM" id="SSF53067">
    <property type="entry name" value="Actin-like ATPase domain"/>
    <property type="match status" value="2"/>
</dbReference>
<accession>A0A060T680</accession>
<keyword evidence="3 7" id="KW-0819">tRNA processing</keyword>
<sequence length="392" mass="42995">MIRTATKRVIEPVSRNAWTKSVRQYHVLAIESSCDDSSVALIDRQPGSVSLIDHQTESLDSAAVGGIIPSDAKTHHQGHIGPIVQRMLEKHGNIKPNLVCATRGPGMMGSLSAGFNLAKGLALAWNVPLVGVHHMVGHLLTPRFFSNGQSPQFPFVSLLASGGHTMLVLSTSVVDHHVLANTVDIAVGDMLDKCGREIGIRGNMIGKEMEALVKNHDREALLRERPQDWKLPNPLQNQHGRIDMCAFSFAAFISATKKILQSIDNKLTDHQQLVLAAEIQRAIFHHLISKVGLSLRMAAQDGRISLDKPLDFVCSGGVASNGVLRSMLQEALPDNLVYHFPEPRWCTDNALMIGWAGIELWESHGLHTDFAALSRAKWPIDELLTADCWLQS</sequence>
<dbReference type="Gene3D" id="3.30.420.40">
    <property type="match status" value="2"/>
</dbReference>
<dbReference type="NCBIfam" id="TIGR00329">
    <property type="entry name" value="gcp_kae1"/>
    <property type="match status" value="1"/>
</dbReference>
<dbReference type="Pfam" id="PF00814">
    <property type="entry name" value="TsaD"/>
    <property type="match status" value="1"/>
</dbReference>
<keyword evidence="5 7" id="KW-0012">Acyltransferase</keyword>
<dbReference type="PANTHER" id="PTHR11735">
    <property type="entry name" value="TRNA N6-ADENOSINE THREONYLCARBAMOYLTRANSFERASE"/>
    <property type="match status" value="1"/>
</dbReference>
<dbReference type="PRINTS" id="PR00789">
    <property type="entry name" value="OSIALOPTASE"/>
</dbReference>
<organism evidence="9">
    <name type="scientific">Blastobotrys adeninivorans</name>
    <name type="common">Yeast</name>
    <name type="synonym">Arxula adeninivorans</name>
    <dbReference type="NCBI Taxonomy" id="409370"/>
    <lineage>
        <taxon>Eukaryota</taxon>
        <taxon>Fungi</taxon>
        <taxon>Dikarya</taxon>
        <taxon>Ascomycota</taxon>
        <taxon>Saccharomycotina</taxon>
        <taxon>Dipodascomycetes</taxon>
        <taxon>Dipodascales</taxon>
        <taxon>Trichomonascaceae</taxon>
        <taxon>Blastobotrys</taxon>
    </lineage>
</organism>
<dbReference type="InterPro" id="IPR000905">
    <property type="entry name" value="Gcp-like_dom"/>
</dbReference>
<dbReference type="HAMAP" id="MF_01445">
    <property type="entry name" value="TsaD"/>
    <property type="match status" value="1"/>
</dbReference>
<comment type="function">
    <text evidence="7">Required for the formation of a threonylcarbamoyl group on adenosine at position 37 (t(6)A37) in mitochondrial tRNAs that read codons beginning with adenine. Probably involved in the transfer of the threonylcarbamoyl moiety of threonylcarbamoyl-AMP (TC-AMP) to the N6 group of A37. Involved in mitochondrial genome maintenance.</text>
</comment>
<dbReference type="AlphaFoldDB" id="A0A060T680"/>
<dbReference type="PhylomeDB" id="A0A060T680"/>
<protein>
    <recommendedName>
        <fullName evidence="1">N(6)-L-threonylcarbamoyladenine synthase</fullName>
        <ecNumber evidence="1">2.3.1.234</ecNumber>
    </recommendedName>
</protein>
<dbReference type="EC" id="2.3.1.234" evidence="1"/>
<evidence type="ECO:0000313" key="9">
    <source>
        <dbReference type="EMBL" id="CDP36615.1"/>
    </source>
</evidence>
<keyword evidence="7" id="KW-0496">Mitochondrion</keyword>
<keyword evidence="2 7" id="KW-0808">Transferase</keyword>
<keyword evidence="4 7" id="KW-0479">Metal-binding</keyword>
<evidence type="ECO:0000256" key="5">
    <source>
        <dbReference type="ARBA" id="ARBA00023315"/>
    </source>
</evidence>
<dbReference type="InterPro" id="IPR017860">
    <property type="entry name" value="Peptidase_M22_CS"/>
</dbReference>
<dbReference type="PANTHER" id="PTHR11735:SF6">
    <property type="entry name" value="TRNA N6-ADENOSINE THREONYLCARBAMOYLTRANSFERASE, MITOCHONDRIAL"/>
    <property type="match status" value="1"/>
</dbReference>
<comment type="subunit">
    <text evidence="7">Homodimer.</text>
</comment>
<evidence type="ECO:0000256" key="3">
    <source>
        <dbReference type="ARBA" id="ARBA00022694"/>
    </source>
</evidence>
<dbReference type="GO" id="GO:0072670">
    <property type="term" value="P:mitochondrial tRNA threonylcarbamoyladenosine modification"/>
    <property type="evidence" value="ECO:0007669"/>
    <property type="project" value="TreeGrafter"/>
</dbReference>
<proteinExistence type="inferred from homology"/>
<evidence type="ECO:0000256" key="7">
    <source>
        <dbReference type="HAMAP-Rule" id="MF_03179"/>
    </source>
</evidence>
<gene>
    <name evidence="7" type="primary">QRI7</name>
    <name evidence="9" type="ORF">GNLVRS02_ARAD1B17116g</name>
</gene>
<dbReference type="GO" id="GO:0046872">
    <property type="term" value="F:metal ion binding"/>
    <property type="evidence" value="ECO:0007669"/>
    <property type="project" value="UniProtKB-KW"/>
</dbReference>
<dbReference type="GO" id="GO:0061711">
    <property type="term" value="F:tRNA N(6)-L-threonylcarbamoyladenine synthase activity"/>
    <property type="evidence" value="ECO:0007669"/>
    <property type="project" value="UniProtKB-EC"/>
</dbReference>
<dbReference type="InterPro" id="IPR043129">
    <property type="entry name" value="ATPase_NBD"/>
</dbReference>
<dbReference type="InterPro" id="IPR022450">
    <property type="entry name" value="TsaD"/>
</dbReference>
<comment type="cofactor">
    <cofactor evidence="7">
        <name>a divalent metal cation</name>
        <dbReference type="ChEBI" id="CHEBI:60240"/>
    </cofactor>
    <text evidence="7">Binds 1 divalent metal cation per subunit.</text>
</comment>
<dbReference type="InterPro" id="IPR017861">
    <property type="entry name" value="KAE1/TsaD"/>
</dbReference>
<name>A0A060T680_BLAAD</name>
<comment type="catalytic activity">
    <reaction evidence="6 7">
        <text>L-threonylcarbamoyladenylate + adenosine(37) in tRNA = N(6)-L-threonylcarbamoyladenosine(37) in tRNA + AMP + H(+)</text>
        <dbReference type="Rhea" id="RHEA:37059"/>
        <dbReference type="Rhea" id="RHEA-COMP:10162"/>
        <dbReference type="Rhea" id="RHEA-COMP:10163"/>
        <dbReference type="ChEBI" id="CHEBI:15378"/>
        <dbReference type="ChEBI" id="CHEBI:73682"/>
        <dbReference type="ChEBI" id="CHEBI:74411"/>
        <dbReference type="ChEBI" id="CHEBI:74418"/>
        <dbReference type="ChEBI" id="CHEBI:456215"/>
        <dbReference type="EC" id="2.3.1.234"/>
    </reaction>
</comment>
<evidence type="ECO:0000256" key="1">
    <source>
        <dbReference type="ARBA" id="ARBA00012156"/>
    </source>
</evidence>
<evidence type="ECO:0000259" key="8">
    <source>
        <dbReference type="Pfam" id="PF00814"/>
    </source>
</evidence>
<dbReference type="EMBL" id="HG937692">
    <property type="protein sequence ID" value="CDP36615.1"/>
    <property type="molecule type" value="Genomic_DNA"/>
</dbReference>
<reference evidence="9" key="2">
    <citation type="submission" date="2014-06" db="EMBL/GenBank/DDBJ databases">
        <title>The complete genome of Blastobotrys (Arxula) adeninivorans LS3 - a yeast of biotechnological interest.</title>
        <authorList>
            <person name="Kunze G."/>
            <person name="Gaillardin C."/>
            <person name="Czernicka M."/>
            <person name="Durrens P."/>
            <person name="Martin T."/>
            <person name="Boer E."/>
            <person name="Gabaldon T."/>
            <person name="Cruz J."/>
            <person name="Talla E."/>
            <person name="Marck C."/>
            <person name="Goffeau A."/>
            <person name="Barbe V."/>
            <person name="Baret P."/>
            <person name="Baronian K."/>
            <person name="Beier S."/>
            <person name="Bleykasten C."/>
            <person name="Bode R."/>
            <person name="Casaregola S."/>
            <person name="Despons L."/>
            <person name="Fairhead C."/>
            <person name="Giersberg M."/>
            <person name="Gierski P."/>
            <person name="Hahnel U."/>
            <person name="Hartmann A."/>
            <person name="Jankowska D."/>
            <person name="Jubin C."/>
            <person name="Jung P."/>
            <person name="Lafontaine I."/>
            <person name="Leh-Louis V."/>
            <person name="Lemaire M."/>
            <person name="Marcet-Houben M."/>
            <person name="Mascher M."/>
            <person name="Morel G."/>
            <person name="Richard G.-F."/>
            <person name="Riechen J."/>
            <person name="Sacerdot C."/>
            <person name="Sarkar A."/>
            <person name="Savel G."/>
            <person name="Schacherer J."/>
            <person name="Sherman D."/>
            <person name="Straub M.-L."/>
            <person name="Stein N."/>
            <person name="Thierry A."/>
            <person name="Trautwein-Schult A."/>
            <person name="Westhof E."/>
            <person name="Worch S."/>
            <person name="Dujon B."/>
            <person name="Souciet J.-L."/>
            <person name="Wincker P."/>
            <person name="Scholz U."/>
            <person name="Neuveglise N."/>
        </authorList>
    </citation>
    <scope>NUCLEOTIDE SEQUENCE</scope>
    <source>
        <strain evidence="9">LS3</strain>
    </source>
</reference>
<evidence type="ECO:0000256" key="2">
    <source>
        <dbReference type="ARBA" id="ARBA00022679"/>
    </source>
</evidence>
<evidence type="ECO:0000256" key="4">
    <source>
        <dbReference type="ARBA" id="ARBA00022723"/>
    </source>
</evidence>